<keyword evidence="4" id="KW-1185">Reference proteome</keyword>
<proteinExistence type="predicted"/>
<dbReference type="AlphaFoldDB" id="A0A388K5P4"/>
<evidence type="ECO:0000256" key="1">
    <source>
        <dbReference type="SAM" id="Coils"/>
    </source>
</evidence>
<reference evidence="3 4" key="1">
    <citation type="journal article" date="2018" name="Cell">
        <title>The Chara Genome: Secondary Complexity and Implications for Plant Terrestrialization.</title>
        <authorList>
            <person name="Nishiyama T."/>
            <person name="Sakayama H."/>
            <person name="Vries J.D."/>
            <person name="Buschmann H."/>
            <person name="Saint-Marcoux D."/>
            <person name="Ullrich K.K."/>
            <person name="Haas F.B."/>
            <person name="Vanderstraeten L."/>
            <person name="Becker D."/>
            <person name="Lang D."/>
            <person name="Vosolsobe S."/>
            <person name="Rombauts S."/>
            <person name="Wilhelmsson P.K.I."/>
            <person name="Janitza P."/>
            <person name="Kern R."/>
            <person name="Heyl A."/>
            <person name="Rumpler F."/>
            <person name="Villalobos L.I.A.C."/>
            <person name="Clay J.M."/>
            <person name="Skokan R."/>
            <person name="Toyoda A."/>
            <person name="Suzuki Y."/>
            <person name="Kagoshima H."/>
            <person name="Schijlen E."/>
            <person name="Tajeshwar N."/>
            <person name="Catarino B."/>
            <person name="Hetherington A.J."/>
            <person name="Saltykova A."/>
            <person name="Bonnot C."/>
            <person name="Breuninger H."/>
            <person name="Symeonidi A."/>
            <person name="Radhakrishnan G.V."/>
            <person name="Van Nieuwerburgh F."/>
            <person name="Deforce D."/>
            <person name="Chang C."/>
            <person name="Karol K.G."/>
            <person name="Hedrich R."/>
            <person name="Ulvskov P."/>
            <person name="Glockner G."/>
            <person name="Delwiche C.F."/>
            <person name="Petrasek J."/>
            <person name="Van de Peer Y."/>
            <person name="Friml J."/>
            <person name="Beilby M."/>
            <person name="Dolan L."/>
            <person name="Kohara Y."/>
            <person name="Sugano S."/>
            <person name="Fujiyama A."/>
            <person name="Delaux P.-M."/>
            <person name="Quint M."/>
            <person name="TheiBen G."/>
            <person name="Hagemann M."/>
            <person name="Harholt J."/>
            <person name="Dunand C."/>
            <person name="Zachgo S."/>
            <person name="Langdale J."/>
            <person name="Maumus F."/>
            <person name="Straeten D.V.D."/>
            <person name="Gould S.B."/>
            <person name="Rensing S.A."/>
        </authorList>
    </citation>
    <scope>NUCLEOTIDE SEQUENCE [LARGE SCALE GENOMIC DNA]</scope>
    <source>
        <strain evidence="3 4">S276</strain>
    </source>
</reference>
<keyword evidence="1" id="KW-0175">Coiled coil</keyword>
<dbReference type="PANTHER" id="PTHR36730:SF1">
    <property type="entry name" value="CATHEPSIN PROPEPTIDE INHIBITOR DOMAIN-CONTAINING PROTEIN"/>
    <property type="match status" value="1"/>
</dbReference>
<dbReference type="Gramene" id="GBG65384">
    <property type="protein sequence ID" value="GBG65384"/>
    <property type="gene ID" value="CBR_g50745"/>
</dbReference>
<feature type="region of interest" description="Disordered" evidence="2">
    <location>
        <begin position="96"/>
        <end position="140"/>
    </location>
</feature>
<feature type="compositionally biased region" description="Gly residues" evidence="2">
    <location>
        <begin position="108"/>
        <end position="120"/>
    </location>
</feature>
<protein>
    <submittedName>
        <fullName evidence="3">Uncharacterized protein</fullName>
    </submittedName>
</protein>
<accession>A0A388K5P4</accession>
<dbReference type="PANTHER" id="PTHR36730">
    <property type="entry name" value="OS03G0210700 PROTEIN"/>
    <property type="match status" value="1"/>
</dbReference>
<evidence type="ECO:0000313" key="3">
    <source>
        <dbReference type="EMBL" id="GBG65384.1"/>
    </source>
</evidence>
<dbReference type="Proteomes" id="UP000265515">
    <property type="component" value="Unassembled WGS sequence"/>
</dbReference>
<sequence length="289" mass="30546">MQRVHLPCTAAAHVRAPIPIATPTSAASAAAGPGGSGRDCAPDDLRSSVGGLAQATARVRGWSDWSGQGEEGRTLRLTLANERSGRRARACRVISPQVPDEDERSPAGGVGGGVGGGGEWGKGRREQGTRASASTELGGIDDKSRREMMLVLAGLCLGSTASHVAGSGYTAEAGILSGSAGLQSVDPPSIDVLSDAVDSVRKVQERNRREQEDLDEQVKSSSLVKELLKRTEENREKHRREIENKYCARGAEWGVGDCAIKGRAASREEAKEEREAVLNALKREGVDIE</sequence>
<feature type="region of interest" description="Disordered" evidence="2">
    <location>
        <begin position="23"/>
        <end position="49"/>
    </location>
</feature>
<name>A0A388K5P4_CHABU</name>
<comment type="caution">
    <text evidence="3">The sequence shown here is derived from an EMBL/GenBank/DDBJ whole genome shotgun (WGS) entry which is preliminary data.</text>
</comment>
<feature type="coiled-coil region" evidence="1">
    <location>
        <begin position="200"/>
        <end position="248"/>
    </location>
</feature>
<evidence type="ECO:0000313" key="4">
    <source>
        <dbReference type="Proteomes" id="UP000265515"/>
    </source>
</evidence>
<dbReference type="OrthoDB" id="2019425at2759"/>
<dbReference type="EMBL" id="BFEA01000061">
    <property type="protein sequence ID" value="GBG65384.1"/>
    <property type="molecule type" value="Genomic_DNA"/>
</dbReference>
<gene>
    <name evidence="3" type="ORF">CBR_g50745</name>
</gene>
<evidence type="ECO:0000256" key="2">
    <source>
        <dbReference type="SAM" id="MobiDB-lite"/>
    </source>
</evidence>
<organism evidence="3 4">
    <name type="scientific">Chara braunii</name>
    <name type="common">Braun's stonewort</name>
    <dbReference type="NCBI Taxonomy" id="69332"/>
    <lineage>
        <taxon>Eukaryota</taxon>
        <taxon>Viridiplantae</taxon>
        <taxon>Streptophyta</taxon>
        <taxon>Charophyceae</taxon>
        <taxon>Charales</taxon>
        <taxon>Characeae</taxon>
        <taxon>Chara</taxon>
    </lineage>
</organism>